<dbReference type="Pfam" id="PF13487">
    <property type="entry name" value="HD_5"/>
    <property type="match status" value="1"/>
</dbReference>
<accession>A0ABT2UTD7</accession>
<dbReference type="NCBIfam" id="TIGR00277">
    <property type="entry name" value="HDIG"/>
    <property type="match status" value="1"/>
</dbReference>
<dbReference type="SMART" id="SM00471">
    <property type="entry name" value="HDc"/>
    <property type="match status" value="1"/>
</dbReference>
<dbReference type="PANTHER" id="PTHR43155">
    <property type="entry name" value="CYCLIC DI-GMP PHOSPHODIESTERASE PA4108-RELATED"/>
    <property type="match status" value="1"/>
</dbReference>
<dbReference type="InterPro" id="IPR006675">
    <property type="entry name" value="HDIG_dom"/>
</dbReference>
<name>A0ABT2UTD7_9BACL</name>
<dbReference type="PROSITE" id="PS51832">
    <property type="entry name" value="HD_GYP"/>
    <property type="match status" value="1"/>
</dbReference>
<dbReference type="CDD" id="cd00077">
    <property type="entry name" value="HDc"/>
    <property type="match status" value="1"/>
</dbReference>
<protein>
    <submittedName>
        <fullName evidence="3">HD-GYP domain-containing protein</fullName>
    </submittedName>
</protein>
<evidence type="ECO:0000313" key="4">
    <source>
        <dbReference type="Proteomes" id="UP001652445"/>
    </source>
</evidence>
<dbReference type="InterPro" id="IPR037522">
    <property type="entry name" value="HD_GYP_dom"/>
</dbReference>
<dbReference type="EMBL" id="JAOQIO010000110">
    <property type="protein sequence ID" value="MCU6796944.1"/>
    <property type="molecule type" value="Genomic_DNA"/>
</dbReference>
<comment type="caution">
    <text evidence="3">The sequence shown here is derived from an EMBL/GenBank/DDBJ whole genome shotgun (WGS) entry which is preliminary data.</text>
</comment>
<gene>
    <name evidence="3" type="ORF">OB236_32935</name>
</gene>
<dbReference type="SUPFAM" id="SSF109604">
    <property type="entry name" value="HD-domain/PDEase-like"/>
    <property type="match status" value="1"/>
</dbReference>
<feature type="domain" description="HD" evidence="1">
    <location>
        <begin position="15"/>
        <end position="138"/>
    </location>
</feature>
<dbReference type="PANTHER" id="PTHR43155:SF2">
    <property type="entry name" value="CYCLIC DI-GMP PHOSPHODIESTERASE PA4108"/>
    <property type="match status" value="1"/>
</dbReference>
<evidence type="ECO:0000313" key="3">
    <source>
        <dbReference type="EMBL" id="MCU6796944.1"/>
    </source>
</evidence>
<keyword evidence="4" id="KW-1185">Reference proteome</keyword>
<proteinExistence type="predicted"/>
<dbReference type="InterPro" id="IPR003607">
    <property type="entry name" value="HD/PDEase_dom"/>
</dbReference>
<sequence length="189" mass="21726">MIDEMNQLMDKDSLTYDHSVRVSSLAKVMARGLNLNERQTNHLVTGCFLHDIGKLRIPVEILNKTSALAPHEWDLMKLHPSIGAKLLQEYRHLDKEIIEIVQFHHERWNGKGYPTGISGRNIPDFARICAIIDAFDCMVSNRPYRQGMSIGEATNQLLLHAGQQFDEHYVRIFIQLFHLEPLGSRNDPK</sequence>
<dbReference type="InterPro" id="IPR006674">
    <property type="entry name" value="HD_domain"/>
</dbReference>
<evidence type="ECO:0000259" key="2">
    <source>
        <dbReference type="PROSITE" id="PS51832"/>
    </source>
</evidence>
<feature type="domain" description="HD-GYP" evidence="2">
    <location>
        <begin position="1"/>
        <end position="189"/>
    </location>
</feature>
<reference evidence="3 4" key="1">
    <citation type="submission" date="2022-09" db="EMBL/GenBank/DDBJ databases">
        <authorList>
            <person name="Han X.L."/>
            <person name="Wang Q."/>
            <person name="Lu T."/>
        </authorList>
    </citation>
    <scope>NUCLEOTIDE SEQUENCE [LARGE SCALE GENOMIC DNA]</scope>
    <source>
        <strain evidence="3 4">WQ 127069</strain>
    </source>
</reference>
<dbReference type="PROSITE" id="PS51831">
    <property type="entry name" value="HD"/>
    <property type="match status" value="1"/>
</dbReference>
<dbReference type="Gene3D" id="1.10.3210.10">
    <property type="entry name" value="Hypothetical protein af1432"/>
    <property type="match status" value="1"/>
</dbReference>
<organism evidence="3 4">
    <name type="scientific">Paenibacillus baimaensis</name>
    <dbReference type="NCBI Taxonomy" id="2982185"/>
    <lineage>
        <taxon>Bacteria</taxon>
        <taxon>Bacillati</taxon>
        <taxon>Bacillota</taxon>
        <taxon>Bacilli</taxon>
        <taxon>Bacillales</taxon>
        <taxon>Paenibacillaceae</taxon>
        <taxon>Paenibacillus</taxon>
    </lineage>
</organism>
<dbReference type="Proteomes" id="UP001652445">
    <property type="component" value="Unassembled WGS sequence"/>
</dbReference>
<evidence type="ECO:0000259" key="1">
    <source>
        <dbReference type="PROSITE" id="PS51831"/>
    </source>
</evidence>